<organism evidence="3">
    <name type="scientific">Anopheles coluzzii</name>
    <name type="common">African malaria mosquito</name>
    <dbReference type="NCBI Taxonomy" id="1518534"/>
    <lineage>
        <taxon>Eukaryota</taxon>
        <taxon>Metazoa</taxon>
        <taxon>Ecdysozoa</taxon>
        <taxon>Arthropoda</taxon>
        <taxon>Hexapoda</taxon>
        <taxon>Insecta</taxon>
        <taxon>Pterygota</taxon>
        <taxon>Neoptera</taxon>
        <taxon>Endopterygota</taxon>
        <taxon>Diptera</taxon>
        <taxon>Nematocera</taxon>
        <taxon>Culicoidea</taxon>
        <taxon>Culicidae</taxon>
        <taxon>Anophelinae</taxon>
        <taxon>Anopheles</taxon>
    </lineage>
</organism>
<feature type="compositionally biased region" description="Basic and acidic residues" evidence="1">
    <location>
        <begin position="20"/>
        <end position="37"/>
    </location>
</feature>
<dbReference type="GO" id="GO:0003779">
    <property type="term" value="F:actin binding"/>
    <property type="evidence" value="ECO:0007669"/>
    <property type="project" value="InterPro"/>
</dbReference>
<dbReference type="PROSITE" id="PS51082">
    <property type="entry name" value="WH2"/>
    <property type="match status" value="1"/>
</dbReference>
<evidence type="ECO:0000256" key="1">
    <source>
        <dbReference type="SAM" id="MobiDB-lite"/>
    </source>
</evidence>
<proteinExistence type="predicted"/>
<feature type="region of interest" description="Disordered" evidence="1">
    <location>
        <begin position="1"/>
        <end position="57"/>
    </location>
</feature>
<dbReference type="SMART" id="SM00246">
    <property type="entry name" value="WH2"/>
    <property type="match status" value="2"/>
</dbReference>
<dbReference type="VEuPathDB" id="VectorBase:ACON2_031717"/>
<dbReference type="CDD" id="cd21762">
    <property type="entry name" value="WH2"/>
    <property type="match status" value="1"/>
</dbReference>
<name>A0A8W7PLD6_ANOCL</name>
<dbReference type="Proteomes" id="UP000075882">
    <property type="component" value="Unassembled WGS sequence"/>
</dbReference>
<dbReference type="InterPro" id="IPR003124">
    <property type="entry name" value="WH2_dom"/>
</dbReference>
<accession>A0A8W7PLD6</accession>
<sequence>MPKSNIPPPPPPPPSLKPPPDFEKKEISDKQKEVLDKLKRRPRRRPDWSDMMKEVEQGRKLRHVQCNDRSHPIINSKSITKVKDQFIFETEKATAHNQLLKQIQGGVQLKPTNSTTSQKRVAE</sequence>
<dbReference type="EnsemblMetazoa" id="ACOM033809-RA">
    <property type="protein sequence ID" value="ACOM033809-PA.1"/>
    <property type="gene ID" value="ACOM033809"/>
</dbReference>
<evidence type="ECO:0000313" key="3">
    <source>
        <dbReference type="EnsemblMetazoa" id="ACOM033809-PA.1"/>
    </source>
</evidence>
<reference evidence="3" key="1">
    <citation type="submission" date="2022-08" db="UniProtKB">
        <authorList>
            <consortium name="EnsemblMetazoa"/>
        </authorList>
    </citation>
    <scope>IDENTIFICATION</scope>
</reference>
<feature type="compositionally biased region" description="Basic and acidic residues" evidence="1">
    <location>
        <begin position="45"/>
        <end position="57"/>
    </location>
</feature>
<evidence type="ECO:0000259" key="2">
    <source>
        <dbReference type="PROSITE" id="PS51082"/>
    </source>
</evidence>
<protein>
    <recommendedName>
        <fullName evidence="2">WH2 domain-containing protein</fullName>
    </recommendedName>
</protein>
<feature type="domain" description="WH2" evidence="2">
    <location>
        <begin position="95"/>
        <end position="112"/>
    </location>
</feature>
<dbReference type="Pfam" id="PF02205">
    <property type="entry name" value="WH2"/>
    <property type="match status" value="1"/>
</dbReference>
<feature type="compositionally biased region" description="Pro residues" evidence="1">
    <location>
        <begin position="1"/>
        <end position="19"/>
    </location>
</feature>
<dbReference type="AlphaFoldDB" id="A0A8W7PLD6"/>